<dbReference type="InterPro" id="IPR013830">
    <property type="entry name" value="SGNH_hydro"/>
</dbReference>
<feature type="signal peptide" evidence="3">
    <location>
        <begin position="1"/>
        <end position="26"/>
    </location>
</feature>
<evidence type="ECO:0000259" key="4">
    <source>
        <dbReference type="Pfam" id="PF13472"/>
    </source>
</evidence>
<dbReference type="EMBL" id="BOMS01000088">
    <property type="protein sequence ID" value="GIE69521.1"/>
    <property type="molecule type" value="Genomic_DNA"/>
</dbReference>
<protein>
    <recommendedName>
        <fullName evidence="4">SGNH hydrolase-type esterase domain-containing protein</fullName>
    </recommendedName>
</protein>
<comment type="caution">
    <text evidence="5">The sequence shown here is derived from an EMBL/GenBank/DDBJ whole genome shotgun (WGS) entry which is preliminary data.</text>
</comment>
<evidence type="ECO:0000256" key="3">
    <source>
        <dbReference type="SAM" id="SignalP"/>
    </source>
</evidence>
<feature type="chain" id="PRO_5047321613" description="SGNH hydrolase-type esterase domain-containing protein" evidence="3">
    <location>
        <begin position="27"/>
        <end position="277"/>
    </location>
</feature>
<keyword evidence="6" id="KW-1185">Reference proteome</keyword>
<dbReference type="InterPro" id="IPR037459">
    <property type="entry name" value="RhgT-like"/>
</dbReference>
<name>A0ABQ4BGT4_9ACTN</name>
<evidence type="ECO:0000256" key="1">
    <source>
        <dbReference type="ARBA" id="ARBA00008668"/>
    </source>
</evidence>
<reference evidence="5 6" key="1">
    <citation type="submission" date="2021-01" db="EMBL/GenBank/DDBJ databases">
        <title>Whole genome shotgun sequence of Actinoplanes palleronii NBRC 14916.</title>
        <authorList>
            <person name="Komaki H."/>
            <person name="Tamura T."/>
        </authorList>
    </citation>
    <scope>NUCLEOTIDE SEQUENCE [LARGE SCALE GENOMIC DNA]</scope>
    <source>
        <strain evidence="5 6">NBRC 14916</strain>
    </source>
</reference>
<dbReference type="PANTHER" id="PTHR43695">
    <property type="entry name" value="PUTATIVE (AFU_ORTHOLOGUE AFUA_2G17250)-RELATED"/>
    <property type="match status" value="1"/>
</dbReference>
<dbReference type="PROSITE" id="PS51318">
    <property type="entry name" value="TAT"/>
    <property type="match status" value="1"/>
</dbReference>
<comment type="similarity">
    <text evidence="1">Belongs to the 'GDSL' lipolytic enzyme family.</text>
</comment>
<proteinExistence type="inferred from homology"/>
<accession>A0ABQ4BGT4</accession>
<dbReference type="InterPro" id="IPR036514">
    <property type="entry name" value="SGNH_hydro_sf"/>
</dbReference>
<dbReference type="InterPro" id="IPR006311">
    <property type="entry name" value="TAT_signal"/>
</dbReference>
<dbReference type="Gene3D" id="3.40.50.1110">
    <property type="entry name" value="SGNH hydrolase"/>
    <property type="match status" value="1"/>
</dbReference>
<feature type="domain" description="SGNH hydrolase-type esterase" evidence="4">
    <location>
        <begin position="40"/>
        <end position="200"/>
    </location>
</feature>
<evidence type="ECO:0000313" key="5">
    <source>
        <dbReference type="EMBL" id="GIE69521.1"/>
    </source>
</evidence>
<organism evidence="5 6">
    <name type="scientific">Actinoplanes palleronii</name>
    <dbReference type="NCBI Taxonomy" id="113570"/>
    <lineage>
        <taxon>Bacteria</taxon>
        <taxon>Bacillati</taxon>
        <taxon>Actinomycetota</taxon>
        <taxon>Actinomycetes</taxon>
        <taxon>Micromonosporales</taxon>
        <taxon>Micromonosporaceae</taxon>
        <taxon>Actinoplanes</taxon>
    </lineage>
</organism>
<dbReference type="PANTHER" id="PTHR43695:SF1">
    <property type="entry name" value="RHAMNOGALACTURONAN ACETYLESTERASE"/>
    <property type="match status" value="1"/>
</dbReference>
<dbReference type="CDD" id="cd01821">
    <property type="entry name" value="Rhamnogalacturan_acetylesterase_like"/>
    <property type="match status" value="1"/>
</dbReference>
<evidence type="ECO:0000313" key="6">
    <source>
        <dbReference type="Proteomes" id="UP000624709"/>
    </source>
</evidence>
<gene>
    <name evidence="5" type="ORF">Apa02nite_056290</name>
</gene>
<dbReference type="Pfam" id="PF13472">
    <property type="entry name" value="Lipase_GDSL_2"/>
    <property type="match status" value="1"/>
</dbReference>
<dbReference type="RefSeq" id="WP_203827665.1">
    <property type="nucleotide sequence ID" value="NZ_BAAATY010000019.1"/>
</dbReference>
<dbReference type="Proteomes" id="UP000624709">
    <property type="component" value="Unassembled WGS sequence"/>
</dbReference>
<sequence>MPTRRSALLTAAAAITAGATSGLVTARPASAATAVRVYVAGDSTASTYVTGYRPRTGWGQALQLFLTPDASVVNVAKSGASSKSFVDLGRLDHILGLIRSGDYLLISFGHNDEKTDDPARYTEPATTYQSYLSQYVDKARAKGAKPVLITPVERRRFTSAGVATASHGAYPAAMRQLAAAKGVPLVDLSTSSMALWNRLGVEGTKACFLFLSAGQSPNYPAGAADNTHFQAHGAIEVARLIGTALQSQAVLPAAYFKQLTNTSIPDSKIVWPATAPY</sequence>
<dbReference type="SUPFAM" id="SSF52266">
    <property type="entry name" value="SGNH hydrolase"/>
    <property type="match status" value="1"/>
</dbReference>
<evidence type="ECO:0000256" key="2">
    <source>
        <dbReference type="ARBA" id="ARBA00022801"/>
    </source>
</evidence>
<keyword evidence="3" id="KW-0732">Signal</keyword>
<keyword evidence="2" id="KW-0378">Hydrolase</keyword>